<keyword evidence="3" id="KW-1185">Reference proteome</keyword>
<evidence type="ECO:0000313" key="3">
    <source>
        <dbReference type="Proteomes" id="UP000759131"/>
    </source>
</evidence>
<accession>A0A7R9KQG7</accession>
<feature type="signal peptide" evidence="1">
    <location>
        <begin position="1"/>
        <end position="36"/>
    </location>
</feature>
<keyword evidence="1" id="KW-0732">Signal</keyword>
<dbReference type="EMBL" id="OC859354">
    <property type="protein sequence ID" value="CAD7627498.1"/>
    <property type="molecule type" value="Genomic_DNA"/>
</dbReference>
<organism evidence="2">
    <name type="scientific">Medioppia subpectinata</name>
    <dbReference type="NCBI Taxonomy" id="1979941"/>
    <lineage>
        <taxon>Eukaryota</taxon>
        <taxon>Metazoa</taxon>
        <taxon>Ecdysozoa</taxon>
        <taxon>Arthropoda</taxon>
        <taxon>Chelicerata</taxon>
        <taxon>Arachnida</taxon>
        <taxon>Acari</taxon>
        <taxon>Acariformes</taxon>
        <taxon>Sarcoptiformes</taxon>
        <taxon>Oribatida</taxon>
        <taxon>Brachypylina</taxon>
        <taxon>Oppioidea</taxon>
        <taxon>Oppiidae</taxon>
        <taxon>Medioppia</taxon>
    </lineage>
</organism>
<evidence type="ECO:0000256" key="1">
    <source>
        <dbReference type="SAM" id="SignalP"/>
    </source>
</evidence>
<protein>
    <recommendedName>
        <fullName evidence="4">Ig-like domain-containing protein</fullName>
    </recommendedName>
</protein>
<reference evidence="2" key="1">
    <citation type="submission" date="2020-11" db="EMBL/GenBank/DDBJ databases">
        <authorList>
            <person name="Tran Van P."/>
        </authorList>
    </citation>
    <scope>NUCLEOTIDE SEQUENCE</scope>
</reference>
<dbReference type="Proteomes" id="UP000759131">
    <property type="component" value="Unassembled WGS sequence"/>
</dbReference>
<name>A0A7R9KQG7_9ACAR</name>
<evidence type="ECO:0000313" key="2">
    <source>
        <dbReference type="EMBL" id="CAD7627498.1"/>
    </source>
</evidence>
<proteinExistence type="predicted"/>
<feature type="chain" id="PRO_5036210986" description="Ig-like domain-containing protein" evidence="1">
    <location>
        <begin position="37"/>
        <end position="451"/>
    </location>
</feature>
<dbReference type="AlphaFoldDB" id="A0A7R9KQG7"/>
<sequence>MNSYIYITITNNQPNMKSFIGLALMAVLCSVELSQAAAPITNTLKVTDKNHLKKDDRDTEFICEFTTTETVVRVGIYKESVPYPIIEVTVAGTTFTKIDSKINTATCDFNNKDLHKATFSVNKLDAPALEGNYFCKVTIDADYPSSAVTVYSESEIATFDVTVKDALKDRSTEFNTGGQLDGACAYDIPVGETLTKLEILSADRVIATANKELQFTYPKYDGFTDVLANNDAASSKVVFTVKELTDKSAGEYSCRYTVEDGSVIKITKVIVSNVIMVTHAGDPTITGVMLTIADKNHVKNDDRVTNFDCTFTKIKDQANIVVNVVKTDEKPAFTLFTVDATGSTFNQLSGRIMVAEFDKNNKDGQKTIFTLKKAGAPQPNGVYRCDVHAPGASTVSSKTVIVYTNSGGYNSKNRTQTIRPQLKQPSLGFFNTTAAPVVRPPPPLQGPHLIP</sequence>
<dbReference type="EMBL" id="CAJPIZ010004779">
    <property type="protein sequence ID" value="CAG2107928.1"/>
    <property type="molecule type" value="Genomic_DNA"/>
</dbReference>
<gene>
    <name evidence="2" type="ORF">OSB1V03_LOCUS7924</name>
</gene>
<evidence type="ECO:0008006" key="4">
    <source>
        <dbReference type="Google" id="ProtNLM"/>
    </source>
</evidence>